<reference evidence="5 6" key="1">
    <citation type="submission" date="2016-10" db="EMBL/GenBank/DDBJ databases">
        <authorList>
            <person name="de Groot N.N."/>
        </authorList>
    </citation>
    <scope>NUCLEOTIDE SEQUENCE [LARGE SCALE GENOMIC DNA]</scope>
    <source>
        <strain evidence="5 6">U95</strain>
    </source>
</reference>
<dbReference type="Gene3D" id="1.10.10.10">
    <property type="entry name" value="Winged helix-like DNA-binding domain superfamily/Winged helix DNA-binding domain"/>
    <property type="match status" value="1"/>
</dbReference>
<dbReference type="RefSeq" id="WP_232716381.1">
    <property type="nucleotide sequence ID" value="NZ_CANLDO010000004.1"/>
</dbReference>
<dbReference type="STRING" id="1156985.SAMN04488118_10436"/>
<dbReference type="EMBL" id="FMWG01000004">
    <property type="protein sequence ID" value="SCZ60144.1"/>
    <property type="molecule type" value="Genomic_DNA"/>
</dbReference>
<name>A0A1G5QEB0_9RHOB</name>
<dbReference type="InterPro" id="IPR011711">
    <property type="entry name" value="GntR_C"/>
</dbReference>
<keyword evidence="6" id="KW-1185">Reference proteome</keyword>
<dbReference type="InterPro" id="IPR036388">
    <property type="entry name" value="WH-like_DNA-bd_sf"/>
</dbReference>
<dbReference type="Gene3D" id="1.20.120.530">
    <property type="entry name" value="GntR ligand-binding domain-like"/>
    <property type="match status" value="1"/>
</dbReference>
<gene>
    <name evidence="5" type="ORF">SAMN04488118_10436</name>
</gene>
<dbReference type="CDD" id="cd07377">
    <property type="entry name" value="WHTH_GntR"/>
    <property type="match status" value="1"/>
</dbReference>
<evidence type="ECO:0000256" key="3">
    <source>
        <dbReference type="ARBA" id="ARBA00023163"/>
    </source>
</evidence>
<dbReference type="InterPro" id="IPR008920">
    <property type="entry name" value="TF_FadR/GntR_C"/>
</dbReference>
<evidence type="ECO:0000313" key="5">
    <source>
        <dbReference type="EMBL" id="SCZ60144.1"/>
    </source>
</evidence>
<dbReference type="Pfam" id="PF07729">
    <property type="entry name" value="FCD"/>
    <property type="match status" value="1"/>
</dbReference>
<dbReference type="Proteomes" id="UP000198767">
    <property type="component" value="Unassembled WGS sequence"/>
</dbReference>
<sequence>MQSQEDKGRAADLVVSKLAQKIQSGELEDGQPLPPERNLMEEFGISRTVVREAVVALSNKGLIEARPRHRPVVRKPGYDAAFEALESIVTHLLHEPDGVRNLFDTRIIIESALVREAAKNANKDDLIALKQALEANEAAINDSDAFYQTDIGFHQVLYGIPRNPVLPAINKAYTTWLAPHWSQMPRLPDRNRRNFEAHKEIYEAVLMRDPDAAEEALRCHLQSAWKQVRETFGEL</sequence>
<evidence type="ECO:0000256" key="2">
    <source>
        <dbReference type="ARBA" id="ARBA00023125"/>
    </source>
</evidence>
<dbReference type="PRINTS" id="PR00035">
    <property type="entry name" value="HTHGNTR"/>
</dbReference>
<protein>
    <submittedName>
        <fullName evidence="5">Transcriptional regulator, GntR family</fullName>
    </submittedName>
</protein>
<dbReference type="AlphaFoldDB" id="A0A1G5QEB0"/>
<dbReference type="InterPro" id="IPR000524">
    <property type="entry name" value="Tscrpt_reg_HTH_GntR"/>
</dbReference>
<dbReference type="PANTHER" id="PTHR43537">
    <property type="entry name" value="TRANSCRIPTIONAL REGULATOR, GNTR FAMILY"/>
    <property type="match status" value="1"/>
</dbReference>
<dbReference type="GO" id="GO:0003700">
    <property type="term" value="F:DNA-binding transcription factor activity"/>
    <property type="evidence" value="ECO:0007669"/>
    <property type="project" value="InterPro"/>
</dbReference>
<dbReference type="PANTHER" id="PTHR43537:SF44">
    <property type="entry name" value="GNTR FAMILY REGULATORY PROTEIN"/>
    <property type="match status" value="1"/>
</dbReference>
<evidence type="ECO:0000259" key="4">
    <source>
        <dbReference type="PROSITE" id="PS50949"/>
    </source>
</evidence>
<accession>A0A1G5QEB0</accession>
<organism evidence="5 6">
    <name type="scientific">Epibacterium ulvae</name>
    <dbReference type="NCBI Taxonomy" id="1156985"/>
    <lineage>
        <taxon>Bacteria</taxon>
        <taxon>Pseudomonadati</taxon>
        <taxon>Pseudomonadota</taxon>
        <taxon>Alphaproteobacteria</taxon>
        <taxon>Rhodobacterales</taxon>
        <taxon>Roseobacteraceae</taxon>
        <taxon>Epibacterium</taxon>
    </lineage>
</organism>
<keyword evidence="3" id="KW-0804">Transcription</keyword>
<dbReference type="SMART" id="SM00895">
    <property type="entry name" value="FCD"/>
    <property type="match status" value="1"/>
</dbReference>
<evidence type="ECO:0000256" key="1">
    <source>
        <dbReference type="ARBA" id="ARBA00023015"/>
    </source>
</evidence>
<dbReference type="InterPro" id="IPR036390">
    <property type="entry name" value="WH_DNA-bd_sf"/>
</dbReference>
<keyword evidence="1" id="KW-0805">Transcription regulation</keyword>
<dbReference type="SUPFAM" id="SSF46785">
    <property type="entry name" value="Winged helix' DNA-binding domain"/>
    <property type="match status" value="1"/>
</dbReference>
<dbReference type="PROSITE" id="PS50949">
    <property type="entry name" value="HTH_GNTR"/>
    <property type="match status" value="1"/>
</dbReference>
<proteinExistence type="predicted"/>
<evidence type="ECO:0000313" key="6">
    <source>
        <dbReference type="Proteomes" id="UP000198767"/>
    </source>
</evidence>
<dbReference type="SMART" id="SM00345">
    <property type="entry name" value="HTH_GNTR"/>
    <property type="match status" value="1"/>
</dbReference>
<feature type="domain" description="HTH gntR-type" evidence="4">
    <location>
        <begin position="8"/>
        <end position="76"/>
    </location>
</feature>
<dbReference type="GO" id="GO:0003677">
    <property type="term" value="F:DNA binding"/>
    <property type="evidence" value="ECO:0007669"/>
    <property type="project" value="UniProtKB-KW"/>
</dbReference>
<dbReference type="Pfam" id="PF00392">
    <property type="entry name" value="GntR"/>
    <property type="match status" value="1"/>
</dbReference>
<keyword evidence="2" id="KW-0238">DNA-binding</keyword>
<dbReference type="SUPFAM" id="SSF48008">
    <property type="entry name" value="GntR ligand-binding domain-like"/>
    <property type="match status" value="1"/>
</dbReference>